<reference evidence="6 7" key="1">
    <citation type="submission" date="2015-01" db="EMBL/GenBank/DDBJ databases">
        <title>Comparative genomics of the lactic acid bacteria isolated from the honey bee gut.</title>
        <authorList>
            <person name="Ellegaard K.M."/>
            <person name="Tamarit D."/>
            <person name="Javelind E."/>
            <person name="Olofsson T."/>
            <person name="Andersson S.G."/>
            <person name="Vasquez A."/>
        </authorList>
    </citation>
    <scope>NUCLEOTIDE SEQUENCE [LARGE SCALE GENOMIC DNA]</scope>
    <source>
        <strain evidence="6 7">Bin4</strain>
    </source>
</reference>
<keyword evidence="1 6" id="KW-0560">Oxidoreductase</keyword>
<dbReference type="GO" id="GO:0008379">
    <property type="term" value="F:thioredoxin peroxidase activity"/>
    <property type="evidence" value="ECO:0007669"/>
    <property type="project" value="InterPro"/>
</dbReference>
<keyword evidence="7" id="KW-1185">Reference proteome</keyword>
<sequence>MKIQRHGQDFCELNDYPLVGQKFPEFQVLDSQQNPVTLASLLTKPLLISVVPNIETSVCALQTKHFNEVVDQFSQCNFVTISTNTPEQQQNWCAAANVTRMQLLSDEQFNFGHQTNLLMGDSKLLARSVWLLQTDGQIIYSEIPSEMTDEPSYEPVLAQIKQL</sequence>
<evidence type="ECO:0000313" key="7">
    <source>
        <dbReference type="Proteomes" id="UP000033558"/>
    </source>
</evidence>
<dbReference type="EMBL" id="JXJQ01000010">
    <property type="protein sequence ID" value="KJY60636.1"/>
    <property type="molecule type" value="Genomic_DNA"/>
</dbReference>
<dbReference type="InterPro" id="IPR050455">
    <property type="entry name" value="Tpx_Peroxidase_subfamily"/>
</dbReference>
<evidence type="ECO:0000313" key="6">
    <source>
        <dbReference type="EMBL" id="KJY60636.1"/>
    </source>
</evidence>
<dbReference type="PATRIC" id="fig|1218492.5.peg.1372"/>
<dbReference type="Gene3D" id="3.40.30.10">
    <property type="entry name" value="Glutaredoxin"/>
    <property type="match status" value="1"/>
</dbReference>
<evidence type="ECO:0000259" key="5">
    <source>
        <dbReference type="PROSITE" id="PS51352"/>
    </source>
</evidence>
<comment type="caution">
    <text evidence="6">The sequence shown here is derived from an EMBL/GenBank/DDBJ whole genome shotgun (WGS) entry which is preliminary data.</text>
</comment>
<feature type="domain" description="Thioredoxin" evidence="5">
    <location>
        <begin position="17"/>
        <end position="163"/>
    </location>
</feature>
<organism evidence="6 7">
    <name type="scientific">Bombilactobacillus mellifer</name>
    <dbReference type="NCBI Taxonomy" id="1218492"/>
    <lineage>
        <taxon>Bacteria</taxon>
        <taxon>Bacillati</taxon>
        <taxon>Bacillota</taxon>
        <taxon>Bacilli</taxon>
        <taxon>Lactobacillales</taxon>
        <taxon>Lactobacillaceae</taxon>
        <taxon>Bombilactobacillus</taxon>
    </lineage>
</organism>
<dbReference type="Proteomes" id="UP000033558">
    <property type="component" value="Unassembled WGS sequence"/>
</dbReference>
<keyword evidence="1 6" id="KW-0575">Peroxidase</keyword>
<evidence type="ECO:0000256" key="2">
    <source>
        <dbReference type="ARBA" id="ARBA00022862"/>
    </source>
</evidence>
<dbReference type="SUPFAM" id="SSF52833">
    <property type="entry name" value="Thioredoxin-like"/>
    <property type="match status" value="1"/>
</dbReference>
<dbReference type="InterPro" id="IPR013766">
    <property type="entry name" value="Thioredoxin_domain"/>
</dbReference>
<dbReference type="Pfam" id="PF00578">
    <property type="entry name" value="AhpC-TSA"/>
    <property type="match status" value="1"/>
</dbReference>
<evidence type="ECO:0000256" key="4">
    <source>
        <dbReference type="ARBA" id="ARBA00023284"/>
    </source>
</evidence>
<dbReference type="STRING" id="1218492.JG30_13210"/>
<dbReference type="InterPro" id="IPR000866">
    <property type="entry name" value="AhpC/TSA"/>
</dbReference>
<keyword evidence="3" id="KW-1015">Disulfide bond</keyword>
<proteinExistence type="predicted"/>
<dbReference type="OrthoDB" id="9781543at2"/>
<dbReference type="PROSITE" id="PS51352">
    <property type="entry name" value="THIOREDOXIN_2"/>
    <property type="match status" value="1"/>
</dbReference>
<accession>A0A0F4LST7</accession>
<gene>
    <name evidence="6" type="ORF">JG30_13210</name>
</gene>
<evidence type="ECO:0000256" key="3">
    <source>
        <dbReference type="ARBA" id="ARBA00023157"/>
    </source>
</evidence>
<keyword evidence="2" id="KW-0049">Antioxidant</keyword>
<dbReference type="PANTHER" id="PTHR43110:SF1">
    <property type="entry name" value="THIOL PEROXIDASE"/>
    <property type="match status" value="1"/>
</dbReference>
<dbReference type="HOGENOM" id="CLU_042529_12_0_9"/>
<dbReference type="InterPro" id="IPR036249">
    <property type="entry name" value="Thioredoxin-like_sf"/>
</dbReference>
<dbReference type="CDD" id="cd03014">
    <property type="entry name" value="PRX_Atyp2cys"/>
    <property type="match status" value="1"/>
</dbReference>
<dbReference type="AlphaFoldDB" id="A0A0F4LST7"/>
<dbReference type="PANTHER" id="PTHR43110">
    <property type="entry name" value="THIOL PEROXIDASE"/>
    <property type="match status" value="1"/>
</dbReference>
<dbReference type="InterPro" id="IPR002065">
    <property type="entry name" value="TPX"/>
</dbReference>
<keyword evidence="4" id="KW-0676">Redox-active center</keyword>
<dbReference type="RefSeq" id="WP_046317355.1">
    <property type="nucleotide sequence ID" value="NZ_JBHSZT010000005.1"/>
</dbReference>
<protein>
    <submittedName>
        <fullName evidence="6">Thiol peroxidase</fullName>
    </submittedName>
</protein>
<evidence type="ECO:0000256" key="1">
    <source>
        <dbReference type="ARBA" id="ARBA00022559"/>
    </source>
</evidence>
<name>A0A0F4LST7_9LACO</name>